<gene>
    <name evidence="1" type="ORF">BAMA_20135</name>
</gene>
<organism evidence="1 2">
    <name type="scientific">Bacillus manliponensis</name>
    <dbReference type="NCBI Taxonomy" id="574376"/>
    <lineage>
        <taxon>Bacteria</taxon>
        <taxon>Bacillati</taxon>
        <taxon>Bacillota</taxon>
        <taxon>Bacilli</taxon>
        <taxon>Bacillales</taxon>
        <taxon>Bacillaceae</taxon>
        <taxon>Bacillus</taxon>
        <taxon>Bacillus cereus group</taxon>
    </lineage>
</organism>
<name>A0A073JPS0_9BACI</name>
<protein>
    <submittedName>
        <fullName evidence="1">Uncharacterized protein</fullName>
    </submittedName>
</protein>
<dbReference type="Proteomes" id="UP000027822">
    <property type="component" value="Unassembled WGS sequence"/>
</dbReference>
<keyword evidence="2" id="KW-1185">Reference proteome</keyword>
<accession>A0A073JPS0</accession>
<sequence length="61" mass="7401">MMRVLVKLKVPGKYIDCDVICSEMDMEILYIEYLMKRLKEDNKIYFRTGEDFEKKIKYLLG</sequence>
<proteinExistence type="predicted"/>
<evidence type="ECO:0000313" key="1">
    <source>
        <dbReference type="EMBL" id="KEK17074.1"/>
    </source>
</evidence>
<evidence type="ECO:0000313" key="2">
    <source>
        <dbReference type="Proteomes" id="UP000027822"/>
    </source>
</evidence>
<dbReference type="OrthoDB" id="9811338at2"/>
<dbReference type="EMBL" id="JOTN01000052">
    <property type="protein sequence ID" value="KEK17074.1"/>
    <property type="molecule type" value="Genomic_DNA"/>
</dbReference>
<reference evidence="1 2" key="1">
    <citation type="submission" date="2014-06" db="EMBL/GenBank/DDBJ databases">
        <title>Draft genome sequence of Bacillus manliponensis JCM 15802 (MCCC 1A00708).</title>
        <authorList>
            <person name="Lai Q."/>
            <person name="Liu Y."/>
            <person name="Shao Z."/>
        </authorList>
    </citation>
    <scope>NUCLEOTIDE SEQUENCE [LARGE SCALE GENOMIC DNA]</scope>
    <source>
        <strain evidence="1 2">JCM 15802</strain>
    </source>
</reference>
<dbReference type="RefSeq" id="WP_034644342.1">
    <property type="nucleotide sequence ID" value="NZ_CBCSJC010000040.1"/>
</dbReference>
<dbReference type="AlphaFoldDB" id="A0A073JPS0"/>
<comment type="caution">
    <text evidence="1">The sequence shown here is derived from an EMBL/GenBank/DDBJ whole genome shotgun (WGS) entry which is preliminary data.</text>
</comment>